<dbReference type="EnsemblMetazoa" id="tetur06g06030.1">
    <property type="protein sequence ID" value="tetur06g06030.1"/>
    <property type="gene ID" value="tetur06g06030"/>
</dbReference>
<comment type="similarity">
    <text evidence="1">Belongs to the replication factor A protein 1 family.</text>
</comment>
<sequence>MTCPIAGLNPLKRNWKICGKIVAKSEIKTWSNSNSNGQFFNFVIADSSSYIKSIAFNQQCEKLFPKIKLNAVYFVANGTIKETKKQYMELNNPYEIHLHSNADVTLTDCNVEEPEYIYKKIADLENVQSNELINVKAIIKHIDNLEEYGAEKKNYKRDIELMDDTESTIKLTIWNEQAMKFSYSEGSVILGKRLKISNYNGKNLLALDISYIEIDPEIPEKSILKQWFFNKRSKIAQNCLTLEPTMVDLMTLKTINVASNVHCEATIVSVKSCTFYFSCPDGCNKKLIEDDSGLLECSTCAKVMMDGNQKLVLKVKIVDFIGTIETTIYSEIAEKLLDCKCETLSELEMEGKSNFEEKLHQTVLLNTYTFDIKIKMITRDGRSCPEYIVNRVSRKTESPYRTIHTIKQLAKDIEDSN</sequence>
<dbReference type="HOGENOM" id="CLU_012393_4_1_1"/>
<evidence type="ECO:0000256" key="2">
    <source>
        <dbReference type="ARBA" id="ARBA00022723"/>
    </source>
</evidence>
<evidence type="ECO:0008006" key="11">
    <source>
        <dbReference type="Google" id="ProtNLM"/>
    </source>
</evidence>
<dbReference type="eggNOG" id="KOG0851">
    <property type="taxonomic scope" value="Eukaryota"/>
</dbReference>
<keyword evidence="4" id="KW-0862">Zinc</keyword>
<evidence type="ECO:0000256" key="1">
    <source>
        <dbReference type="ARBA" id="ARBA00005690"/>
    </source>
</evidence>
<name>T1K7Y7_TETUR</name>
<dbReference type="Gene3D" id="2.40.50.140">
    <property type="entry name" value="Nucleic acid-binding proteins"/>
    <property type="match status" value="3"/>
</dbReference>
<evidence type="ECO:0000259" key="8">
    <source>
        <dbReference type="Pfam" id="PF16900"/>
    </source>
</evidence>
<keyword evidence="10" id="KW-1185">Reference proteome</keyword>
<reference evidence="9" key="2">
    <citation type="submission" date="2015-06" db="UniProtKB">
        <authorList>
            <consortium name="EnsemblMetazoa"/>
        </authorList>
    </citation>
    <scope>IDENTIFICATION</scope>
</reference>
<reference evidence="10" key="1">
    <citation type="submission" date="2011-08" db="EMBL/GenBank/DDBJ databases">
        <authorList>
            <person name="Rombauts S."/>
        </authorList>
    </citation>
    <scope>NUCLEOTIDE SEQUENCE</scope>
    <source>
        <strain evidence="10">London</strain>
    </source>
</reference>
<evidence type="ECO:0000256" key="3">
    <source>
        <dbReference type="ARBA" id="ARBA00022771"/>
    </source>
</evidence>
<dbReference type="Pfam" id="PF08646">
    <property type="entry name" value="Rep_fac-A_C"/>
    <property type="match status" value="1"/>
</dbReference>
<evidence type="ECO:0000259" key="6">
    <source>
        <dbReference type="Pfam" id="PF01336"/>
    </source>
</evidence>
<dbReference type="AlphaFoldDB" id="T1K7Y7"/>
<dbReference type="FunFam" id="2.40.50.140:FF:000041">
    <property type="entry name" value="Replication protein A subunit"/>
    <property type="match status" value="1"/>
</dbReference>
<keyword evidence="5" id="KW-0238">DNA-binding</keyword>
<dbReference type="InterPro" id="IPR012340">
    <property type="entry name" value="NA-bd_OB-fold"/>
</dbReference>
<dbReference type="InterPro" id="IPR013955">
    <property type="entry name" value="Rep_factor-A_C"/>
</dbReference>
<accession>T1K7Y7</accession>
<dbReference type="EMBL" id="CAEY01001815">
    <property type="status" value="NOT_ANNOTATED_CDS"/>
    <property type="molecule type" value="Genomic_DNA"/>
</dbReference>
<dbReference type="Proteomes" id="UP000015104">
    <property type="component" value="Unassembled WGS sequence"/>
</dbReference>
<dbReference type="STRING" id="32264.T1K7Y7"/>
<dbReference type="InterPro" id="IPR004365">
    <property type="entry name" value="NA-bd_OB_tRNA"/>
</dbReference>
<evidence type="ECO:0000313" key="9">
    <source>
        <dbReference type="EnsemblMetazoa" id="tetur06g06030.1"/>
    </source>
</evidence>
<organism evidence="9 10">
    <name type="scientific">Tetranychus urticae</name>
    <name type="common">Two-spotted spider mite</name>
    <dbReference type="NCBI Taxonomy" id="32264"/>
    <lineage>
        <taxon>Eukaryota</taxon>
        <taxon>Metazoa</taxon>
        <taxon>Ecdysozoa</taxon>
        <taxon>Arthropoda</taxon>
        <taxon>Chelicerata</taxon>
        <taxon>Arachnida</taxon>
        <taxon>Acari</taxon>
        <taxon>Acariformes</taxon>
        <taxon>Trombidiformes</taxon>
        <taxon>Prostigmata</taxon>
        <taxon>Eleutherengona</taxon>
        <taxon>Raphignathae</taxon>
        <taxon>Tetranychoidea</taxon>
        <taxon>Tetranychidae</taxon>
        <taxon>Tetranychus</taxon>
    </lineage>
</organism>
<dbReference type="Pfam" id="PF16900">
    <property type="entry name" value="REPA_OB_2"/>
    <property type="match status" value="1"/>
</dbReference>
<feature type="domain" description="OB" evidence="6">
    <location>
        <begin position="15"/>
        <end position="93"/>
    </location>
</feature>
<feature type="domain" description="Replication factor A C-terminal" evidence="7">
    <location>
        <begin position="262"/>
        <end position="383"/>
    </location>
</feature>
<dbReference type="GO" id="GO:0003677">
    <property type="term" value="F:DNA binding"/>
    <property type="evidence" value="ECO:0007669"/>
    <property type="project" value="UniProtKB-KW"/>
</dbReference>
<protein>
    <recommendedName>
        <fullName evidence="11">Replication protein A subunit</fullName>
    </recommendedName>
</protein>
<dbReference type="PANTHER" id="PTHR47165:SF4">
    <property type="entry name" value="OS03G0429900 PROTEIN"/>
    <property type="match status" value="1"/>
</dbReference>
<dbReference type="Pfam" id="PF01336">
    <property type="entry name" value="tRNA_anti-codon"/>
    <property type="match status" value="1"/>
</dbReference>
<dbReference type="GO" id="GO:0008270">
    <property type="term" value="F:zinc ion binding"/>
    <property type="evidence" value="ECO:0007669"/>
    <property type="project" value="UniProtKB-KW"/>
</dbReference>
<evidence type="ECO:0000256" key="4">
    <source>
        <dbReference type="ARBA" id="ARBA00022833"/>
    </source>
</evidence>
<dbReference type="InterPro" id="IPR031657">
    <property type="entry name" value="REPA_OB_2"/>
</dbReference>
<feature type="domain" description="Replication protein A OB" evidence="8">
    <location>
        <begin position="121"/>
        <end position="213"/>
    </location>
</feature>
<dbReference type="CDD" id="cd04474">
    <property type="entry name" value="RPA1_DBD_A"/>
    <property type="match status" value="1"/>
</dbReference>
<evidence type="ECO:0000313" key="10">
    <source>
        <dbReference type="Proteomes" id="UP000015104"/>
    </source>
</evidence>
<dbReference type="CDD" id="cd04475">
    <property type="entry name" value="RPA1_DBD_B"/>
    <property type="match status" value="1"/>
</dbReference>
<evidence type="ECO:0000256" key="5">
    <source>
        <dbReference type="ARBA" id="ARBA00023125"/>
    </source>
</evidence>
<keyword evidence="2" id="KW-0479">Metal-binding</keyword>
<evidence type="ECO:0000259" key="7">
    <source>
        <dbReference type="Pfam" id="PF08646"/>
    </source>
</evidence>
<proteinExistence type="inferred from homology"/>
<keyword evidence="3" id="KW-0863">Zinc-finger</keyword>
<dbReference type="PANTHER" id="PTHR47165">
    <property type="entry name" value="OS03G0429900 PROTEIN"/>
    <property type="match status" value="1"/>
</dbReference>
<dbReference type="SUPFAM" id="SSF50249">
    <property type="entry name" value="Nucleic acid-binding proteins"/>
    <property type="match status" value="3"/>
</dbReference>